<accession>H0WI75</accession>
<dbReference type="InterPro" id="IPR033512">
    <property type="entry name" value="TFG"/>
</dbReference>
<reference evidence="3" key="2">
    <citation type="submission" date="2025-08" db="UniProtKB">
        <authorList>
            <consortium name="Ensembl"/>
        </authorList>
    </citation>
    <scope>IDENTIFICATION</scope>
</reference>
<dbReference type="CDD" id="cd06401">
    <property type="entry name" value="PB1_TFG"/>
    <property type="match status" value="1"/>
</dbReference>
<dbReference type="GeneTree" id="ENSGT00510000047809"/>
<dbReference type="CTD" id="10342"/>
<sequence length="401" mass="43504">MNGQLDLSGKLIIKAQLGEDIRRIPIHNEDITYDELVLMMQRVFRGKLLSNDEVTIKYKDEDGDLITIFDSSDLSFAIQCSRILKLTLFVNGQPRPLESSQVKYLRRELIELRNKVNRLLDSLEPPGEPGPSTNIPENDTVDGREEKAASDSSGKQSTQVMAASMSAFDPLKNQDEINKNVMSAFGLTDDQVSGPPSAPTEDRSGTPDSIASSSSAAHLPGVQPQQPPYTGAQTQAGQIEGQMYQQYQQQAGYGAQQPQAPPQPPQQYGIQYSASYSQQSGPQQPQQFQGYGQQPTSQAPAPAFSGQPQQLPAQPPQQYQASNYPAQTYTTQTSQPANYTGAPASQPGMAPSQPGAYQPRPGFTPVPGSTMTTLPPSGPNPYARNRPPFGQGYTQPGPGYR</sequence>
<dbReference type="GO" id="GO:0042802">
    <property type="term" value="F:identical protein binding"/>
    <property type="evidence" value="ECO:0007669"/>
    <property type="project" value="Ensembl"/>
</dbReference>
<gene>
    <name evidence="3" type="primary">TFG</name>
</gene>
<evidence type="ECO:0000313" key="4">
    <source>
        <dbReference type="Proteomes" id="UP000005225"/>
    </source>
</evidence>
<evidence type="ECO:0000256" key="1">
    <source>
        <dbReference type="SAM" id="MobiDB-lite"/>
    </source>
</evidence>
<dbReference type="InterPro" id="IPR053793">
    <property type="entry name" value="PB1-like"/>
</dbReference>
<feature type="domain" description="PB1" evidence="2">
    <location>
        <begin position="10"/>
        <end position="91"/>
    </location>
</feature>
<dbReference type="SMART" id="SM00666">
    <property type="entry name" value="PB1"/>
    <property type="match status" value="1"/>
</dbReference>
<feature type="region of interest" description="Disordered" evidence="1">
    <location>
        <begin position="121"/>
        <end position="160"/>
    </location>
</feature>
<dbReference type="RefSeq" id="XP_023363830.1">
    <property type="nucleotide sequence ID" value="XM_023508062.1"/>
</dbReference>
<dbReference type="AlphaFoldDB" id="H0WI75"/>
<dbReference type="EMBL" id="AAQR03175027">
    <property type="status" value="NOT_ANNOTATED_CDS"/>
    <property type="molecule type" value="Genomic_DNA"/>
</dbReference>
<proteinExistence type="predicted"/>
<dbReference type="InParanoid" id="H0WI75"/>
<dbReference type="GO" id="GO:0070971">
    <property type="term" value="C:endoplasmic reticulum exit site"/>
    <property type="evidence" value="ECO:0007669"/>
    <property type="project" value="Ensembl"/>
</dbReference>
<dbReference type="OrthoDB" id="1594986at2759"/>
<feature type="compositionally biased region" description="Polar residues" evidence="1">
    <location>
        <begin position="150"/>
        <end position="160"/>
    </location>
</feature>
<dbReference type="OMA" id="SEYRFGM"/>
<reference evidence="3" key="3">
    <citation type="submission" date="2025-09" db="UniProtKB">
        <authorList>
            <consortium name="Ensembl"/>
        </authorList>
    </citation>
    <scope>IDENTIFICATION</scope>
</reference>
<keyword evidence="4" id="KW-1185">Reference proteome</keyword>
<dbReference type="InterPro" id="IPR034857">
    <property type="entry name" value="PB1_TFG"/>
</dbReference>
<evidence type="ECO:0000259" key="2">
    <source>
        <dbReference type="PROSITE" id="PS51745"/>
    </source>
</evidence>
<feature type="compositionally biased region" description="Polar residues" evidence="1">
    <location>
        <begin position="206"/>
        <end position="216"/>
    </location>
</feature>
<evidence type="ECO:0000313" key="3">
    <source>
        <dbReference type="Ensembl" id="ENSOGAP00000001114.2"/>
    </source>
</evidence>
<dbReference type="Gene3D" id="3.10.20.90">
    <property type="entry name" value="Phosphatidylinositol 3-kinase Catalytic Subunit, Chain A, domain 1"/>
    <property type="match status" value="1"/>
</dbReference>
<dbReference type="SUPFAM" id="SSF54277">
    <property type="entry name" value="CAD &amp; PB1 domains"/>
    <property type="match status" value="1"/>
</dbReference>
<dbReference type="FunCoup" id="H0WI75">
    <property type="interactions" value="3441"/>
</dbReference>
<dbReference type="KEGG" id="oga:100941415"/>
<dbReference type="GeneID" id="100941415"/>
<dbReference type="PANTHER" id="PTHR15335">
    <property type="entry name" value="PROTEIN TFG"/>
    <property type="match status" value="1"/>
</dbReference>
<dbReference type="FunFam" id="3.10.20.90:FF:000045">
    <property type="entry name" value="TFG isoform 1"/>
    <property type="match status" value="1"/>
</dbReference>
<dbReference type="Proteomes" id="UP000005225">
    <property type="component" value="Unassembled WGS sequence"/>
</dbReference>
<dbReference type="PROSITE" id="PS51745">
    <property type="entry name" value="PB1"/>
    <property type="match status" value="1"/>
</dbReference>
<dbReference type="HOGENOM" id="CLU_058059_1_0_1"/>
<feature type="region of interest" description="Disordered" evidence="1">
    <location>
        <begin position="187"/>
        <end position="401"/>
    </location>
</feature>
<organism evidence="3 4">
    <name type="scientific">Otolemur garnettii</name>
    <name type="common">Small-eared galago</name>
    <name type="synonym">Garnett's greater bushbaby</name>
    <dbReference type="NCBI Taxonomy" id="30611"/>
    <lineage>
        <taxon>Eukaryota</taxon>
        <taxon>Metazoa</taxon>
        <taxon>Chordata</taxon>
        <taxon>Craniata</taxon>
        <taxon>Vertebrata</taxon>
        <taxon>Euteleostomi</taxon>
        <taxon>Mammalia</taxon>
        <taxon>Eutheria</taxon>
        <taxon>Euarchontoglires</taxon>
        <taxon>Primates</taxon>
        <taxon>Strepsirrhini</taxon>
        <taxon>Lorisiformes</taxon>
        <taxon>Galagidae</taxon>
        <taxon>Otolemur</taxon>
    </lineage>
</organism>
<dbReference type="RefSeq" id="XP_003801836.1">
    <property type="nucleotide sequence ID" value="XM_003801788.2"/>
</dbReference>
<feature type="compositionally biased region" description="Low complexity" evidence="1">
    <location>
        <begin position="237"/>
        <end position="258"/>
    </location>
</feature>
<dbReference type="eggNOG" id="ENOG502QR6R">
    <property type="taxonomic scope" value="Eukaryota"/>
</dbReference>
<feature type="compositionally biased region" description="Low complexity" evidence="1">
    <location>
        <begin position="307"/>
        <end position="327"/>
    </location>
</feature>
<feature type="compositionally biased region" description="Low complexity" evidence="1">
    <location>
        <begin position="266"/>
        <end position="298"/>
    </location>
</feature>
<dbReference type="STRING" id="30611.ENSOGAP00000001114"/>
<dbReference type="InterPro" id="IPR000270">
    <property type="entry name" value="PB1_dom"/>
</dbReference>
<dbReference type="GO" id="GO:0005829">
    <property type="term" value="C:cytosol"/>
    <property type="evidence" value="ECO:0007669"/>
    <property type="project" value="Ensembl"/>
</dbReference>
<feature type="compositionally biased region" description="Polar residues" evidence="1">
    <location>
        <begin position="328"/>
        <end position="338"/>
    </location>
</feature>
<dbReference type="Ensembl" id="ENSOGAT00000001246.2">
    <property type="protein sequence ID" value="ENSOGAP00000001114.2"/>
    <property type="gene ID" value="ENSOGAG00000001246.2"/>
</dbReference>
<protein>
    <submittedName>
        <fullName evidence="3">Trafficking from ER to golgi regulator</fullName>
    </submittedName>
</protein>
<reference evidence="4" key="1">
    <citation type="submission" date="2011-03" db="EMBL/GenBank/DDBJ databases">
        <title>Version 3 of the genome sequence of Otolemur garnettii (Bushbaby).</title>
        <authorList>
            <consortium name="The Broad Institute Genome Sequencing Platform"/>
            <person name="Di Palma F."/>
            <person name="Johnson J."/>
            <person name="Lander E.S."/>
            <person name="Lindblad-Toh K."/>
            <person name="Jaffe D.B."/>
            <person name="Gnerre S."/>
            <person name="MacCallum I."/>
            <person name="Przybylski D."/>
            <person name="Ribeiro F.J."/>
            <person name="Burton J.N."/>
            <person name="Walker B.J."/>
            <person name="Sharpe T."/>
            <person name="Hall G."/>
        </authorList>
    </citation>
    <scope>NUCLEOTIDE SEQUENCE [LARGE SCALE GENOMIC DNA]</scope>
</reference>
<dbReference type="Pfam" id="PF00564">
    <property type="entry name" value="PB1"/>
    <property type="match status" value="1"/>
</dbReference>
<name>H0WI75_OTOGA</name>
<dbReference type="GO" id="GO:0048208">
    <property type="term" value="P:COPII vesicle coating"/>
    <property type="evidence" value="ECO:0007669"/>
    <property type="project" value="InterPro"/>
</dbReference>
<dbReference type="PANTHER" id="PTHR15335:SF7">
    <property type="entry name" value="PROTEIN TFG"/>
    <property type="match status" value="1"/>
</dbReference>